<sequence length="92" mass="9132">MADANTLITGLVALVEDAAGDSISTASKAKIALYTGVLGSALNAVLPEISSKIDWAALESALTTGLTGIDTAYKGVEAAIAQASVTEVATHA</sequence>
<dbReference type="Proteomes" id="UP001176960">
    <property type="component" value="Unassembled WGS sequence"/>
</dbReference>
<dbReference type="AlphaFoldDB" id="A0AA35UGH4"/>
<proteinExistence type="predicted"/>
<evidence type="ECO:0000313" key="1">
    <source>
        <dbReference type="EMBL" id="CAI9119525.1"/>
    </source>
</evidence>
<dbReference type="RefSeq" id="WP_289843408.1">
    <property type="nucleotide sequence ID" value="NZ_CATKSH010000002.1"/>
</dbReference>
<keyword evidence="2" id="KW-1185">Reference proteome</keyword>
<protein>
    <submittedName>
        <fullName evidence="1">Uncharacterized protein</fullName>
    </submittedName>
</protein>
<reference evidence="1" key="1">
    <citation type="submission" date="2023-03" db="EMBL/GenBank/DDBJ databases">
        <authorList>
            <person name="Cleenwerck I."/>
        </authorList>
    </citation>
    <scope>NUCLEOTIDE SEQUENCE</scope>
    <source>
        <strain evidence="1">LMG 32879</strain>
    </source>
</reference>
<accession>A0AA35UGH4</accession>
<dbReference type="EMBL" id="CATKSH010000002">
    <property type="protein sequence ID" value="CAI9119525.1"/>
    <property type="molecule type" value="Genomic_DNA"/>
</dbReference>
<organism evidence="1 2">
    <name type="scientific">Brytella acorum</name>
    <dbReference type="NCBI Taxonomy" id="2959299"/>
    <lineage>
        <taxon>Bacteria</taxon>
        <taxon>Pseudomonadati</taxon>
        <taxon>Pseudomonadota</taxon>
        <taxon>Alphaproteobacteria</taxon>
        <taxon>Acetobacterales</taxon>
        <taxon>Acetobacteraceae</taxon>
        <taxon>Brytella</taxon>
    </lineage>
</organism>
<gene>
    <name evidence="1" type="ORF">LMG32879_000342</name>
</gene>
<comment type="caution">
    <text evidence="1">The sequence shown here is derived from an EMBL/GenBank/DDBJ whole genome shotgun (WGS) entry which is preliminary data.</text>
</comment>
<name>A0AA35UGH4_9PROT</name>
<evidence type="ECO:0000313" key="2">
    <source>
        <dbReference type="Proteomes" id="UP001176960"/>
    </source>
</evidence>